<dbReference type="EMBL" id="KB469300">
    <property type="protein sequence ID" value="EPQ56106.1"/>
    <property type="molecule type" value="Genomic_DNA"/>
</dbReference>
<keyword evidence="2" id="KW-1185">Reference proteome</keyword>
<name>S7Q7Z4_GLOTA</name>
<gene>
    <name evidence="1" type="ORF">GLOTRDRAFT_39749</name>
</gene>
<accession>S7Q7Z4</accession>
<dbReference type="RefSeq" id="XP_007864792.1">
    <property type="nucleotide sequence ID" value="XM_007866601.1"/>
</dbReference>
<dbReference type="OMA" id="ECIRAAT"/>
<dbReference type="Proteomes" id="UP000030669">
    <property type="component" value="Unassembled WGS sequence"/>
</dbReference>
<dbReference type="GeneID" id="19305932"/>
<evidence type="ECO:0000313" key="1">
    <source>
        <dbReference type="EMBL" id="EPQ56106.1"/>
    </source>
</evidence>
<dbReference type="AlphaFoldDB" id="S7Q7Z4"/>
<reference evidence="1 2" key="1">
    <citation type="journal article" date="2012" name="Science">
        <title>The Paleozoic origin of enzymatic lignin decomposition reconstructed from 31 fungal genomes.</title>
        <authorList>
            <person name="Floudas D."/>
            <person name="Binder M."/>
            <person name="Riley R."/>
            <person name="Barry K."/>
            <person name="Blanchette R.A."/>
            <person name="Henrissat B."/>
            <person name="Martinez A.T."/>
            <person name="Otillar R."/>
            <person name="Spatafora J.W."/>
            <person name="Yadav J.S."/>
            <person name="Aerts A."/>
            <person name="Benoit I."/>
            <person name="Boyd A."/>
            <person name="Carlson A."/>
            <person name="Copeland A."/>
            <person name="Coutinho P.M."/>
            <person name="de Vries R.P."/>
            <person name="Ferreira P."/>
            <person name="Findley K."/>
            <person name="Foster B."/>
            <person name="Gaskell J."/>
            <person name="Glotzer D."/>
            <person name="Gorecki P."/>
            <person name="Heitman J."/>
            <person name="Hesse C."/>
            <person name="Hori C."/>
            <person name="Igarashi K."/>
            <person name="Jurgens J.A."/>
            <person name="Kallen N."/>
            <person name="Kersten P."/>
            <person name="Kohler A."/>
            <person name="Kuees U."/>
            <person name="Kumar T.K.A."/>
            <person name="Kuo A."/>
            <person name="LaButti K."/>
            <person name="Larrondo L.F."/>
            <person name="Lindquist E."/>
            <person name="Ling A."/>
            <person name="Lombard V."/>
            <person name="Lucas S."/>
            <person name="Lundell T."/>
            <person name="Martin R."/>
            <person name="McLaughlin D.J."/>
            <person name="Morgenstern I."/>
            <person name="Morin E."/>
            <person name="Murat C."/>
            <person name="Nagy L.G."/>
            <person name="Nolan M."/>
            <person name="Ohm R.A."/>
            <person name="Patyshakuliyeva A."/>
            <person name="Rokas A."/>
            <person name="Ruiz-Duenas F.J."/>
            <person name="Sabat G."/>
            <person name="Salamov A."/>
            <person name="Samejima M."/>
            <person name="Schmutz J."/>
            <person name="Slot J.C."/>
            <person name="St John F."/>
            <person name="Stenlid J."/>
            <person name="Sun H."/>
            <person name="Sun S."/>
            <person name="Syed K."/>
            <person name="Tsang A."/>
            <person name="Wiebenga A."/>
            <person name="Young D."/>
            <person name="Pisabarro A."/>
            <person name="Eastwood D.C."/>
            <person name="Martin F."/>
            <person name="Cullen D."/>
            <person name="Grigoriev I.V."/>
            <person name="Hibbett D.S."/>
        </authorList>
    </citation>
    <scope>NUCLEOTIDE SEQUENCE [LARGE SCALE GENOMIC DNA]</scope>
    <source>
        <strain evidence="1 2">ATCC 11539</strain>
    </source>
</reference>
<evidence type="ECO:0000313" key="2">
    <source>
        <dbReference type="Proteomes" id="UP000030669"/>
    </source>
</evidence>
<sequence length="254" mass="28431">MIGGDGGSKDSSLQELPVVPMSEETGEVVERLLQLCYPIKQPVWESLTELQPVLVAAVKYQFEALVGSLRKELVCTGHLQSESLRVFAVACRLRLADEARLAARHTLAQLLGDKPATPEMQYISALPLHRLIEYRHRCSYAARYLTLSPGTEWIPTDEAWIWIQCGGKCPRKHSKRCGLSVARWWIEYMKDACIALEKRPCGASVTAQSTLKASLRKASKCKICKSKAPEDLQRFSQLLGVKIEEAIDEVNNSY</sequence>
<dbReference type="HOGENOM" id="CLU_052397_0_1_1"/>
<dbReference type="OrthoDB" id="2797179at2759"/>
<evidence type="ECO:0008006" key="3">
    <source>
        <dbReference type="Google" id="ProtNLM"/>
    </source>
</evidence>
<organism evidence="1 2">
    <name type="scientific">Gloeophyllum trabeum (strain ATCC 11539 / FP-39264 / Madison 617)</name>
    <name type="common">Brown rot fungus</name>
    <dbReference type="NCBI Taxonomy" id="670483"/>
    <lineage>
        <taxon>Eukaryota</taxon>
        <taxon>Fungi</taxon>
        <taxon>Dikarya</taxon>
        <taxon>Basidiomycota</taxon>
        <taxon>Agaricomycotina</taxon>
        <taxon>Agaricomycetes</taxon>
        <taxon>Gloeophyllales</taxon>
        <taxon>Gloeophyllaceae</taxon>
        <taxon>Gloeophyllum</taxon>
    </lineage>
</organism>
<dbReference type="KEGG" id="gtr:GLOTRDRAFT_39749"/>
<protein>
    <recommendedName>
        <fullName evidence="3">BTB domain-containing protein</fullName>
    </recommendedName>
</protein>
<dbReference type="STRING" id="670483.S7Q7Z4"/>
<proteinExistence type="predicted"/>